<evidence type="ECO:0000256" key="5">
    <source>
        <dbReference type="ARBA" id="ARBA00022759"/>
    </source>
</evidence>
<keyword evidence="7" id="KW-0695">RNA-directed DNA polymerase</keyword>
<dbReference type="InterPro" id="IPR012337">
    <property type="entry name" value="RNaseH-like_sf"/>
</dbReference>
<dbReference type="AlphaFoldDB" id="A0AAV4CWM9"/>
<dbReference type="Pfam" id="PF17921">
    <property type="entry name" value="Integrase_H2C2"/>
    <property type="match status" value="1"/>
</dbReference>
<keyword evidence="5" id="KW-0255">Endonuclease</keyword>
<dbReference type="SUPFAM" id="SSF53098">
    <property type="entry name" value="Ribonuclease H-like"/>
    <property type="match status" value="1"/>
</dbReference>
<dbReference type="InterPro" id="IPR043502">
    <property type="entry name" value="DNA/RNA_pol_sf"/>
</dbReference>
<dbReference type="Gene3D" id="3.30.420.10">
    <property type="entry name" value="Ribonuclease H-like superfamily/Ribonuclease H"/>
    <property type="match status" value="1"/>
</dbReference>
<feature type="domain" description="Integrase catalytic" evidence="8">
    <location>
        <begin position="290"/>
        <end position="461"/>
    </location>
</feature>
<dbReference type="SUPFAM" id="SSF56672">
    <property type="entry name" value="DNA/RNA polymerases"/>
    <property type="match status" value="1"/>
</dbReference>
<evidence type="ECO:0000259" key="8">
    <source>
        <dbReference type="PROSITE" id="PS50994"/>
    </source>
</evidence>
<dbReference type="InterPro" id="IPR050951">
    <property type="entry name" value="Retrovirus_Pol_polyprotein"/>
</dbReference>
<dbReference type="CDD" id="cd01647">
    <property type="entry name" value="RT_LTR"/>
    <property type="match status" value="1"/>
</dbReference>
<sequence length="528" mass="59435">MEDMGIIRRSKSAWSSPLHMVPKADGNWRPCGDYRRLNASTDDDRYPLPHIQDFNNHLAGCKVFSKIDLIRGYHQIPMAPSSIPKTAVVTLFGLWEFLRMPFGLKNAAQSFQRLMDGILRDIPFAFVYLDDILVASRKFNVVADALSRITTTSNAADTINLCPVSTSHPVEVDWTDFAQLAKDQIQSGEMASYRTATTGLILKDIDIGPSTLFCDTSLGVTRPVLPASWTRPVFNKIHGLSHPGVRPTQKVIAQRFVWHGMKRDIRQWCKECPDCQASKIHRHTHSALTKRPQPSDRFRSLHVDLVGPLPERHGMTYLFTVIDRFTRWPEAVPLPDAQASTCATALLHHWVARFGVPEDITSDRGRQFTSALWTQLNSLLGINANTTTAYHPQANGMVERLHRQLKASLKARTTSSNWFDELPMVLLGIRSSWRVDPGYSPAELVYGSTLRIPGEFLQPHDARTVEPDLPFLRHLQQTMRSVQPPTLQFHGQPSVYVPANLAPAKFVYVRKDSQSILSSVLMTGLISF</sequence>
<dbReference type="InterPro" id="IPR001584">
    <property type="entry name" value="Integrase_cat-core"/>
</dbReference>
<dbReference type="Pfam" id="PF00078">
    <property type="entry name" value="RVT_1"/>
    <property type="match status" value="1"/>
</dbReference>
<dbReference type="Pfam" id="PF00665">
    <property type="entry name" value="rve"/>
    <property type="match status" value="1"/>
</dbReference>
<evidence type="ECO:0000256" key="4">
    <source>
        <dbReference type="ARBA" id="ARBA00022722"/>
    </source>
</evidence>
<keyword evidence="1" id="KW-0645">Protease</keyword>
<dbReference type="GO" id="GO:0006508">
    <property type="term" value="P:proteolysis"/>
    <property type="evidence" value="ECO:0007669"/>
    <property type="project" value="UniProtKB-KW"/>
</dbReference>
<dbReference type="InterPro" id="IPR036397">
    <property type="entry name" value="RNaseH_sf"/>
</dbReference>
<keyword evidence="10" id="KW-1185">Reference proteome</keyword>
<keyword evidence="6" id="KW-0378">Hydrolase</keyword>
<dbReference type="GO" id="GO:0003676">
    <property type="term" value="F:nucleic acid binding"/>
    <property type="evidence" value="ECO:0007669"/>
    <property type="project" value="InterPro"/>
</dbReference>
<dbReference type="InterPro" id="IPR000477">
    <property type="entry name" value="RT_dom"/>
</dbReference>
<evidence type="ECO:0000256" key="6">
    <source>
        <dbReference type="ARBA" id="ARBA00022801"/>
    </source>
</evidence>
<dbReference type="InterPro" id="IPR041588">
    <property type="entry name" value="Integrase_H2C2"/>
</dbReference>
<gene>
    <name evidence="9" type="ORF">PoB_006283200</name>
</gene>
<keyword evidence="4" id="KW-0540">Nuclease</keyword>
<dbReference type="GO" id="GO:0003964">
    <property type="term" value="F:RNA-directed DNA polymerase activity"/>
    <property type="evidence" value="ECO:0007669"/>
    <property type="project" value="UniProtKB-KW"/>
</dbReference>
<reference evidence="9 10" key="1">
    <citation type="journal article" date="2021" name="Elife">
        <title>Chloroplast acquisition without the gene transfer in kleptoplastic sea slugs, Plakobranchus ocellatus.</title>
        <authorList>
            <person name="Maeda T."/>
            <person name="Takahashi S."/>
            <person name="Yoshida T."/>
            <person name="Shimamura S."/>
            <person name="Takaki Y."/>
            <person name="Nagai Y."/>
            <person name="Toyoda A."/>
            <person name="Suzuki Y."/>
            <person name="Arimoto A."/>
            <person name="Ishii H."/>
            <person name="Satoh N."/>
            <person name="Nishiyama T."/>
            <person name="Hasebe M."/>
            <person name="Maruyama T."/>
            <person name="Minagawa J."/>
            <person name="Obokata J."/>
            <person name="Shigenobu S."/>
        </authorList>
    </citation>
    <scope>NUCLEOTIDE SEQUENCE [LARGE SCALE GENOMIC DNA]</scope>
</reference>
<dbReference type="GO" id="GO:0004519">
    <property type="term" value="F:endonuclease activity"/>
    <property type="evidence" value="ECO:0007669"/>
    <property type="project" value="UniProtKB-KW"/>
</dbReference>
<comment type="caution">
    <text evidence="9">The sequence shown here is derived from an EMBL/GenBank/DDBJ whole genome shotgun (WGS) entry which is preliminary data.</text>
</comment>
<name>A0AAV4CWM9_9GAST</name>
<dbReference type="InterPro" id="IPR043128">
    <property type="entry name" value="Rev_trsase/Diguanyl_cyclase"/>
</dbReference>
<dbReference type="Gene3D" id="3.10.10.10">
    <property type="entry name" value="HIV Type 1 Reverse Transcriptase, subunit A, domain 1"/>
    <property type="match status" value="1"/>
</dbReference>
<dbReference type="PANTHER" id="PTHR37984">
    <property type="entry name" value="PROTEIN CBG26694"/>
    <property type="match status" value="1"/>
</dbReference>
<dbReference type="GO" id="GO:0008233">
    <property type="term" value="F:peptidase activity"/>
    <property type="evidence" value="ECO:0007669"/>
    <property type="project" value="UniProtKB-KW"/>
</dbReference>
<protein>
    <submittedName>
        <fullName evidence="9">Pol polyprotein</fullName>
    </submittedName>
</protein>
<dbReference type="FunFam" id="3.10.10.10:FF:000007">
    <property type="entry name" value="Retrovirus-related Pol polyprotein from transposon 17.6-like Protein"/>
    <property type="match status" value="1"/>
</dbReference>
<keyword evidence="3" id="KW-0548">Nucleotidyltransferase</keyword>
<keyword evidence="2" id="KW-0808">Transferase</keyword>
<evidence type="ECO:0000256" key="7">
    <source>
        <dbReference type="ARBA" id="ARBA00022918"/>
    </source>
</evidence>
<dbReference type="Proteomes" id="UP000735302">
    <property type="component" value="Unassembled WGS sequence"/>
</dbReference>
<evidence type="ECO:0000256" key="2">
    <source>
        <dbReference type="ARBA" id="ARBA00022679"/>
    </source>
</evidence>
<evidence type="ECO:0000313" key="10">
    <source>
        <dbReference type="Proteomes" id="UP000735302"/>
    </source>
</evidence>
<dbReference type="PROSITE" id="PS50994">
    <property type="entry name" value="INTEGRASE"/>
    <property type="match status" value="1"/>
</dbReference>
<accession>A0AAV4CWM9</accession>
<dbReference type="EMBL" id="BLXT01007048">
    <property type="protein sequence ID" value="GFO36327.1"/>
    <property type="molecule type" value="Genomic_DNA"/>
</dbReference>
<dbReference type="PANTHER" id="PTHR37984:SF15">
    <property type="entry name" value="INTEGRASE CATALYTIC DOMAIN-CONTAINING PROTEIN"/>
    <property type="match status" value="1"/>
</dbReference>
<evidence type="ECO:0000313" key="9">
    <source>
        <dbReference type="EMBL" id="GFO36327.1"/>
    </source>
</evidence>
<proteinExistence type="predicted"/>
<organism evidence="9 10">
    <name type="scientific">Plakobranchus ocellatus</name>
    <dbReference type="NCBI Taxonomy" id="259542"/>
    <lineage>
        <taxon>Eukaryota</taxon>
        <taxon>Metazoa</taxon>
        <taxon>Spiralia</taxon>
        <taxon>Lophotrochozoa</taxon>
        <taxon>Mollusca</taxon>
        <taxon>Gastropoda</taxon>
        <taxon>Heterobranchia</taxon>
        <taxon>Euthyneura</taxon>
        <taxon>Panpulmonata</taxon>
        <taxon>Sacoglossa</taxon>
        <taxon>Placobranchoidea</taxon>
        <taxon>Plakobranchidae</taxon>
        <taxon>Plakobranchus</taxon>
    </lineage>
</organism>
<evidence type="ECO:0000256" key="1">
    <source>
        <dbReference type="ARBA" id="ARBA00022670"/>
    </source>
</evidence>
<evidence type="ECO:0000256" key="3">
    <source>
        <dbReference type="ARBA" id="ARBA00022695"/>
    </source>
</evidence>
<dbReference type="GO" id="GO:0015074">
    <property type="term" value="P:DNA integration"/>
    <property type="evidence" value="ECO:0007669"/>
    <property type="project" value="InterPro"/>
</dbReference>
<dbReference type="Gene3D" id="1.10.340.70">
    <property type="match status" value="1"/>
</dbReference>
<dbReference type="FunFam" id="3.30.420.10:FF:000032">
    <property type="entry name" value="Retrovirus-related Pol polyprotein from transposon 297-like Protein"/>
    <property type="match status" value="1"/>
</dbReference>
<dbReference type="Gene3D" id="3.30.70.270">
    <property type="match status" value="1"/>
</dbReference>